<dbReference type="EMBL" id="AP013035">
    <property type="protein sequence ID" value="BAT71587.1"/>
    <property type="molecule type" value="Genomic_DNA"/>
</dbReference>
<feature type="transmembrane region" description="Helical" evidence="12">
    <location>
        <begin position="100"/>
        <end position="124"/>
    </location>
</feature>
<dbReference type="GO" id="GO:0016020">
    <property type="term" value="C:membrane"/>
    <property type="evidence" value="ECO:0007669"/>
    <property type="project" value="UniProtKB-SubCell"/>
</dbReference>
<keyword evidence="9 12" id="KW-0472">Membrane</keyword>
<gene>
    <name evidence="13" type="primary">sdhC</name>
    <name evidence="13" type="ORF">TST_0787</name>
</gene>
<evidence type="ECO:0000256" key="4">
    <source>
        <dbReference type="ARBA" id="ARBA00022617"/>
    </source>
</evidence>
<dbReference type="OrthoDB" id="276905at2"/>
<proteinExistence type="inferred from homology"/>
<comment type="similarity">
    <text evidence="2">Belongs to the cytochrome b560 family.</text>
</comment>
<dbReference type="PIRSF" id="PIRSF000178">
    <property type="entry name" value="SDH_cyt_b560"/>
    <property type="match status" value="1"/>
</dbReference>
<dbReference type="KEGG" id="ttk:TST_0787"/>
<evidence type="ECO:0000313" key="14">
    <source>
        <dbReference type="Proteomes" id="UP000063234"/>
    </source>
</evidence>
<dbReference type="SUPFAM" id="SSF81343">
    <property type="entry name" value="Fumarate reductase respiratory complex transmembrane subunits"/>
    <property type="match status" value="1"/>
</dbReference>
<sequence length="129" mass="14428">MLQKPPVIKHYRWHLGFIAWLLHRITGLLLVFYLLLHIWVIHNIASGPTGFNKVMSVVQKPVFLLLEIGLLGTVLYHAFNGLRIIIVEFADNAAGAHKAIFGAVMAIAVVLFLVGGIPMFMHFLHALSH</sequence>
<dbReference type="PATRIC" id="fig|1298851.3.peg.822"/>
<dbReference type="NCBIfam" id="TIGR02970">
    <property type="entry name" value="succ_dehyd_cytB"/>
    <property type="match status" value="1"/>
</dbReference>
<protein>
    <recommendedName>
        <fullName evidence="3">Succinate dehydrogenase cytochrome b556 subunit</fullName>
    </recommendedName>
</protein>
<comment type="cofactor">
    <cofactor evidence="11">
        <name>heme</name>
        <dbReference type="ChEBI" id="CHEBI:30413"/>
    </cofactor>
    <text evidence="11">The heme is bound between the two transmembrane subunits.</text>
</comment>
<evidence type="ECO:0000256" key="5">
    <source>
        <dbReference type="ARBA" id="ARBA00022692"/>
    </source>
</evidence>
<dbReference type="GO" id="GO:0006099">
    <property type="term" value="P:tricarboxylic acid cycle"/>
    <property type="evidence" value="ECO:0007669"/>
    <property type="project" value="InterPro"/>
</dbReference>
<comment type="subunit">
    <text evidence="10">Part of an enzyme complex containing four subunits: a flavoprotein, an iron-sulfur protein, plus two membrane-anchoring proteins, SdhC and SdhD. The complex can form homotrimers.</text>
</comment>
<dbReference type="Gene3D" id="1.20.1300.10">
    <property type="entry name" value="Fumarate reductase/succinate dehydrogenase, transmembrane subunit"/>
    <property type="match status" value="1"/>
</dbReference>
<dbReference type="InterPro" id="IPR014314">
    <property type="entry name" value="Succ_DH_cytb556"/>
</dbReference>
<evidence type="ECO:0000256" key="12">
    <source>
        <dbReference type="SAM" id="Phobius"/>
    </source>
</evidence>
<organism evidence="13 14">
    <name type="scientific">Thermosulfidibacter takaii (strain DSM 17441 / JCM 13301 / NBRC 103674 / ABI70S6)</name>
    <dbReference type="NCBI Taxonomy" id="1298851"/>
    <lineage>
        <taxon>Bacteria</taxon>
        <taxon>Pseudomonadati</taxon>
        <taxon>Thermosulfidibacterota</taxon>
        <taxon>Thermosulfidibacteria</taxon>
        <taxon>Thermosulfidibacterales</taxon>
        <taxon>Thermosulfidibacteraceae</taxon>
    </lineage>
</organism>
<accession>A0A0S3QTE3</accession>
<feature type="binding site" description="axial binding residue" evidence="11">
    <location>
        <position position="77"/>
    </location>
    <ligand>
        <name>heme</name>
        <dbReference type="ChEBI" id="CHEBI:30413"/>
        <note>ligand shared with second transmembrane subunit</note>
    </ligand>
    <ligandPart>
        <name>Fe</name>
        <dbReference type="ChEBI" id="CHEBI:18248"/>
    </ligandPart>
</feature>
<evidence type="ECO:0000256" key="11">
    <source>
        <dbReference type="PIRSR" id="PIRSR000178-1"/>
    </source>
</evidence>
<dbReference type="InterPro" id="IPR039023">
    <property type="entry name" value="SdhC_prok"/>
</dbReference>
<keyword evidence="14" id="KW-1185">Reference proteome</keyword>
<evidence type="ECO:0000256" key="7">
    <source>
        <dbReference type="ARBA" id="ARBA00022989"/>
    </source>
</evidence>
<keyword evidence="7 12" id="KW-1133">Transmembrane helix</keyword>
<evidence type="ECO:0000256" key="9">
    <source>
        <dbReference type="ARBA" id="ARBA00023136"/>
    </source>
</evidence>
<evidence type="ECO:0000256" key="3">
    <source>
        <dbReference type="ARBA" id="ARBA00020076"/>
    </source>
</evidence>
<keyword evidence="8 11" id="KW-0408">Iron</keyword>
<evidence type="ECO:0000256" key="2">
    <source>
        <dbReference type="ARBA" id="ARBA00007244"/>
    </source>
</evidence>
<comment type="subcellular location">
    <subcellularLocation>
        <location evidence="1">Membrane</location>
    </subcellularLocation>
</comment>
<keyword evidence="4 11" id="KW-0349">Heme</keyword>
<evidence type="ECO:0000313" key="13">
    <source>
        <dbReference type="EMBL" id="BAT71587.1"/>
    </source>
</evidence>
<evidence type="ECO:0000256" key="10">
    <source>
        <dbReference type="ARBA" id="ARBA00025912"/>
    </source>
</evidence>
<dbReference type="GO" id="GO:0046872">
    <property type="term" value="F:metal ion binding"/>
    <property type="evidence" value="ECO:0007669"/>
    <property type="project" value="UniProtKB-KW"/>
</dbReference>
<dbReference type="RefSeq" id="WP_068549589.1">
    <property type="nucleotide sequence ID" value="NZ_AP013035.1"/>
</dbReference>
<dbReference type="InterPro" id="IPR000701">
    <property type="entry name" value="SuccDH_FuR_B_TM-su"/>
</dbReference>
<dbReference type="PANTHER" id="PTHR41910">
    <property type="entry name" value="SUCCINATE DEHYDROGENASE 2 MEMBRANE SUBUNIT SDHC"/>
    <property type="match status" value="1"/>
</dbReference>
<dbReference type="InterPro" id="IPR034804">
    <property type="entry name" value="SQR/QFR_C/D"/>
</dbReference>
<dbReference type="AlphaFoldDB" id="A0A0S3QTE3"/>
<dbReference type="Pfam" id="PF01127">
    <property type="entry name" value="Sdh_cyt"/>
    <property type="match status" value="1"/>
</dbReference>
<feature type="transmembrane region" description="Helical" evidence="12">
    <location>
        <begin position="61"/>
        <end position="79"/>
    </location>
</feature>
<evidence type="ECO:0000256" key="1">
    <source>
        <dbReference type="ARBA" id="ARBA00004370"/>
    </source>
</evidence>
<dbReference type="GO" id="GO:0009055">
    <property type="term" value="F:electron transfer activity"/>
    <property type="evidence" value="ECO:0007669"/>
    <property type="project" value="InterPro"/>
</dbReference>
<feature type="transmembrane region" description="Helical" evidence="12">
    <location>
        <begin position="21"/>
        <end position="41"/>
    </location>
</feature>
<evidence type="ECO:0000256" key="8">
    <source>
        <dbReference type="ARBA" id="ARBA00023004"/>
    </source>
</evidence>
<dbReference type="STRING" id="1298851.TST_0787"/>
<reference evidence="14" key="1">
    <citation type="journal article" date="2018" name="Science">
        <title>A primordial and reversible TCA cycle in a facultatively chemolithoautotrophic thermophile.</title>
        <authorList>
            <person name="Nunoura T."/>
            <person name="Chikaraishi Y."/>
            <person name="Izaki R."/>
            <person name="Suwa T."/>
            <person name="Sato T."/>
            <person name="Harada T."/>
            <person name="Mori K."/>
            <person name="Kato Y."/>
            <person name="Miyazaki M."/>
            <person name="Shimamura S."/>
            <person name="Yanagawa K."/>
            <person name="Shuto A."/>
            <person name="Ohkouchi N."/>
            <person name="Fujita N."/>
            <person name="Takaki Y."/>
            <person name="Atomi H."/>
            <person name="Takai K."/>
        </authorList>
    </citation>
    <scope>NUCLEOTIDE SEQUENCE [LARGE SCALE GENOMIC DNA]</scope>
    <source>
        <strain evidence="14">DSM 17441 / JCM 13301 / NBRC 103674 / ABI70S6</strain>
    </source>
</reference>
<name>A0A0S3QTE3_THET7</name>
<keyword evidence="5 12" id="KW-0812">Transmembrane</keyword>
<keyword evidence="6 11" id="KW-0479">Metal-binding</keyword>
<dbReference type="PANTHER" id="PTHR41910:SF1">
    <property type="entry name" value="SUCCINATE DEHYDROGENASE HYDROPHOBIC MEMBRANE ANCHOR SUBUNIT"/>
    <property type="match status" value="1"/>
</dbReference>
<evidence type="ECO:0000256" key="6">
    <source>
        <dbReference type="ARBA" id="ARBA00022723"/>
    </source>
</evidence>
<dbReference type="Proteomes" id="UP000063234">
    <property type="component" value="Chromosome"/>
</dbReference>